<dbReference type="AlphaFoldDB" id="A0A2X0KCW9"/>
<sequence>MAPSYIDSKGNLHDKAPWHHQVLVFMQEAWLALWLFFSTLINGARCETRGDESETNSKRGGRRRRARVQPMHRYGAALQEATVAEEEEEEDQHLREELGP</sequence>
<feature type="compositionally biased region" description="Basic and acidic residues" evidence="1">
    <location>
        <begin position="47"/>
        <end position="57"/>
    </location>
</feature>
<feature type="region of interest" description="Disordered" evidence="1">
    <location>
        <begin position="47"/>
        <end position="100"/>
    </location>
</feature>
<evidence type="ECO:0000313" key="2">
    <source>
        <dbReference type="EMBL" id="SCZ90197.1"/>
    </source>
</evidence>
<keyword evidence="3" id="KW-1185">Reference proteome</keyword>
<evidence type="ECO:0000313" key="3">
    <source>
        <dbReference type="Proteomes" id="UP000249723"/>
    </source>
</evidence>
<protein>
    <submittedName>
        <fullName evidence="2">BZ3500_MvSof-1268-A1-R1_Chr1-3g01833 protein</fullName>
    </submittedName>
</protein>
<dbReference type="OrthoDB" id="2538129at2759"/>
<dbReference type="EMBL" id="FMWP01000014">
    <property type="protein sequence ID" value="SCZ90197.1"/>
    <property type="molecule type" value="Genomic_DNA"/>
</dbReference>
<accession>A0A2X0KCW9</accession>
<reference evidence="3" key="1">
    <citation type="submission" date="2016-10" db="EMBL/GenBank/DDBJ databases">
        <authorList>
            <person name="Jeantristanb JTB J.-T."/>
            <person name="Ricardo R."/>
        </authorList>
    </citation>
    <scope>NUCLEOTIDE SEQUENCE [LARGE SCALE GENOMIC DNA]</scope>
</reference>
<dbReference type="Proteomes" id="UP000249723">
    <property type="component" value="Unassembled WGS sequence"/>
</dbReference>
<dbReference type="Pfam" id="PF10961">
    <property type="entry name" value="SelK_SelG"/>
    <property type="match status" value="1"/>
</dbReference>
<organism evidence="2 3">
    <name type="scientific">Microbotryum saponariae</name>
    <dbReference type="NCBI Taxonomy" id="289078"/>
    <lineage>
        <taxon>Eukaryota</taxon>
        <taxon>Fungi</taxon>
        <taxon>Dikarya</taxon>
        <taxon>Basidiomycota</taxon>
        <taxon>Pucciniomycotina</taxon>
        <taxon>Microbotryomycetes</taxon>
        <taxon>Microbotryales</taxon>
        <taxon>Microbotryaceae</taxon>
        <taxon>Microbotryum</taxon>
    </lineage>
</organism>
<name>A0A2X0KCW9_9BASI</name>
<evidence type="ECO:0000256" key="1">
    <source>
        <dbReference type="SAM" id="MobiDB-lite"/>
    </source>
</evidence>
<dbReference type="InterPro" id="IPR024491">
    <property type="entry name" value="Se_SelK/SelG"/>
</dbReference>
<gene>
    <name evidence="2" type="ORF">BZ3500_MVSOF-1268-A1-R1_CHR1-3G01833</name>
</gene>
<proteinExistence type="predicted"/>